<proteinExistence type="inferred from homology"/>
<dbReference type="PANTHER" id="PTHR30486">
    <property type="entry name" value="TWITCHING MOTILITY PROTEIN PILT"/>
    <property type="match status" value="1"/>
</dbReference>
<dbReference type="Gene3D" id="2.60.200.20">
    <property type="match status" value="1"/>
</dbReference>
<reference evidence="10" key="2">
    <citation type="journal article" date="2013" name="PLoS ONE">
        <title>Genome implosion elicits host-confinement in Alcaligenaceae: evidence from the comparative genomics of Tetrathiobacter kashmirensis, a pathogen in the making.</title>
        <authorList>
            <person name="Ghosh W."/>
            <person name="Alam M."/>
            <person name="Roy C."/>
            <person name="Pyne P."/>
            <person name="George A."/>
            <person name="Chakraborty R."/>
            <person name="Majumder S."/>
            <person name="Agarwal A."/>
            <person name="Chakraborty S."/>
            <person name="Majumdar S."/>
            <person name="Gupta S.K."/>
        </authorList>
    </citation>
    <scope>NUCLEOTIDE SEQUENCE [LARGE SCALE GENOMIC DNA]</scope>
    <source>
        <strain evidence="10">WT001</strain>
    </source>
</reference>
<sequence>MKLIYAFSFFVVLEVGMMVPSYADEQSASQITLQVGDVKVLPFVDLARVAVGDGKIVNAVSDADNELVLFAREPGQTVLNVWDKTNRSQQFHIAVRAAGEQKLQHEIQRMLSTIGRIKTTQVGDKIIVEGDNLSDADRERLLVLVRHFPQIVDMTSQIGWDQMVLLDVQILELPRNVLQELGVKWGTHAGGLSMGAVWDTASSRLSARPGQSVMDIPFRAISPAGYFGLNALLSASLQSLAQEGQAVVLAQPQLMARSGATAEFLAGGEVPYVTTDKNGQNQTVFKPYGVSLHITPRIQKNGNVRSKIDVEVSSVDASMALNGGPALKTRRTSTEFNVQSGQTLVLAGFVSRDQFRNADKLPGMGDLPILGALFRSSRFQRNETELAIFVRPVVVSADNSDLQKRAARSRAIIEETFKSAPILNTPVTADGSDQLQATATSVKRHYPIWIPAGSGGNIRVSCRLQTVPVIGRTAARMTLDANAVCRYGCVTPDGSPCYDSRYPMQIKISKGETVIEIDMHFEDGTFERRQFALPAIVGRQKDCRICLRSWRVARQHARLVHRQAGVFVEDMGTLAGTIINGLRITEYGPLAVADEILIGPCRMVIRDIVVGNSTSGGGSEVIDTIHGPGQASSGPPERRPQHQGELRQSRQPSTNSFCQPSDGSLDTSVYTPVYDAHNDQPQVSQGGLAATQPGPVPAPNLIGRQDMSAFVSLRQAPAECDQNHRADRVHAGRDQRWQLQLHASLLQALDLRRKDVSQMTDSALRLEAAAMLDRILAENLALPPEIDRERLKQNVLDEAIGLGPLEPLLADPAITEIMVNRYDELFIEKAGRLIRYKGTFSSEKSVLGIIERIVTPLGRRIDESSPMVDARLKDGSRVNAIIPPVALRGASLTIRKFPHFRPGMQDLLRLGSLDCAMQQFLTLCIRHRKNLIVSGGTGSGKTTLLNILSNCIPEHERIITIEDAAELRLSHDHLVSLEARPANLEGKGQVLIRDLVRNALRMRPDRIVVGECRGAEAFDMLAAMNTGHEGSLTTLHANSPRDALARLETMILMAGMELPLAAVREHIAGSINFIVQQSRLACGRRVITSITEICGLESGVIKSQEIFRFERKGMGAFMGLGIAPDCFDALREQGIPIDMNMFSQYTPANSGSNAFVSPESQLHESPPPSPSHTQLQECSQ</sequence>
<evidence type="ECO:0000313" key="9">
    <source>
        <dbReference type="EMBL" id="AFK62989.1"/>
    </source>
</evidence>
<dbReference type="Pfam" id="PF00498">
    <property type="entry name" value="FHA"/>
    <property type="match status" value="1"/>
</dbReference>
<dbReference type="InterPro" id="IPR050921">
    <property type="entry name" value="T4SS_GSP_E_ATPase"/>
</dbReference>
<evidence type="ECO:0000256" key="2">
    <source>
        <dbReference type="ARBA" id="ARBA00014124"/>
    </source>
</evidence>
<evidence type="ECO:0000256" key="4">
    <source>
        <dbReference type="ARBA" id="ARBA00024678"/>
    </source>
</evidence>
<dbReference type="HOGENOM" id="CLU_273077_0_0_4"/>
<dbReference type="GO" id="GO:0030420">
    <property type="term" value="P:establishment of competence for transformation"/>
    <property type="evidence" value="ECO:0007669"/>
    <property type="project" value="UniProtKB-KW"/>
</dbReference>
<dbReference type="InterPro" id="IPR001482">
    <property type="entry name" value="T2SS/T4SS_dom"/>
</dbReference>
<organism evidence="9 10">
    <name type="scientific">Advenella kashmirensis (strain DSM 17095 / LMG 22695 / WT001)</name>
    <name type="common">Tetrathiobacter kashmirensis</name>
    <dbReference type="NCBI Taxonomy" id="1036672"/>
    <lineage>
        <taxon>Bacteria</taxon>
        <taxon>Pseudomonadati</taxon>
        <taxon>Pseudomonadota</taxon>
        <taxon>Betaproteobacteria</taxon>
        <taxon>Burkholderiales</taxon>
        <taxon>Alcaligenaceae</taxon>
    </lineage>
</organism>
<evidence type="ECO:0000313" key="10">
    <source>
        <dbReference type="Proteomes" id="UP000005267"/>
    </source>
</evidence>
<feature type="compositionally biased region" description="Basic and acidic residues" evidence="7">
    <location>
        <begin position="636"/>
        <end position="648"/>
    </location>
</feature>
<dbReference type="InterPro" id="IPR027417">
    <property type="entry name" value="P-loop_NTPase"/>
</dbReference>
<dbReference type="GO" id="GO:0009306">
    <property type="term" value="P:protein secretion"/>
    <property type="evidence" value="ECO:0007669"/>
    <property type="project" value="InterPro"/>
</dbReference>
<dbReference type="AlphaFoldDB" id="I3UDA1"/>
<dbReference type="InterPro" id="IPR004846">
    <property type="entry name" value="T2SS/T3SS_dom"/>
</dbReference>
<dbReference type="PROSITE" id="PS50006">
    <property type="entry name" value="FHA_DOMAIN"/>
    <property type="match status" value="1"/>
</dbReference>
<dbReference type="SUPFAM" id="SSF52540">
    <property type="entry name" value="P-loop containing nucleoside triphosphate hydrolases"/>
    <property type="match status" value="1"/>
</dbReference>
<keyword evidence="3" id="KW-0178">Competence</keyword>
<dbReference type="CDD" id="cd00060">
    <property type="entry name" value="FHA"/>
    <property type="match status" value="1"/>
</dbReference>
<dbReference type="Gene3D" id="3.30.450.380">
    <property type="match status" value="1"/>
</dbReference>
<dbReference type="SMART" id="SM00240">
    <property type="entry name" value="FHA"/>
    <property type="match status" value="1"/>
</dbReference>
<protein>
    <recommendedName>
        <fullName evidence="2">Type IV pilus biogenesis and competence protein PilQ</fullName>
    </recommendedName>
</protein>
<evidence type="ECO:0000256" key="7">
    <source>
        <dbReference type="SAM" id="MobiDB-lite"/>
    </source>
</evidence>
<feature type="compositionally biased region" description="Polar residues" evidence="7">
    <location>
        <begin position="649"/>
        <end position="670"/>
    </location>
</feature>
<dbReference type="Pfam" id="PF13629">
    <property type="entry name" value="T2SS-T3SS_pil_N"/>
    <property type="match status" value="1"/>
</dbReference>
<dbReference type="SUPFAM" id="SSF49879">
    <property type="entry name" value="SMAD/FHA domain"/>
    <property type="match status" value="1"/>
</dbReference>
<evidence type="ECO:0000256" key="3">
    <source>
        <dbReference type="ARBA" id="ARBA00023287"/>
    </source>
</evidence>
<accession>I3UDA1</accession>
<gene>
    <name evidence="9" type="ordered locus">TKWG_14705</name>
</gene>
<dbReference type="Pfam" id="PF00263">
    <property type="entry name" value="Secretin"/>
    <property type="match status" value="1"/>
</dbReference>
<dbReference type="InterPro" id="IPR032789">
    <property type="entry name" value="T2SS-T3SS_pil_N"/>
</dbReference>
<dbReference type="Pfam" id="PF00437">
    <property type="entry name" value="T2SSE"/>
    <property type="match status" value="1"/>
</dbReference>
<evidence type="ECO:0000256" key="6">
    <source>
        <dbReference type="RuleBase" id="RU004003"/>
    </source>
</evidence>
<feature type="region of interest" description="Disordered" evidence="7">
    <location>
        <begin position="1153"/>
        <end position="1180"/>
    </location>
</feature>
<feature type="compositionally biased region" description="Polar residues" evidence="7">
    <location>
        <begin position="1171"/>
        <end position="1180"/>
    </location>
</feature>
<dbReference type="Proteomes" id="UP000005267">
    <property type="component" value="Chromosome"/>
</dbReference>
<dbReference type="InterPro" id="IPR001775">
    <property type="entry name" value="GspD/PilQ"/>
</dbReference>
<dbReference type="PANTHER" id="PTHR30486:SF15">
    <property type="entry name" value="TYPE II_IV SECRETION SYSTEM ATPASE"/>
    <property type="match status" value="1"/>
</dbReference>
<feature type="region of interest" description="Disordered" evidence="7">
    <location>
        <begin position="619"/>
        <end position="693"/>
    </location>
</feature>
<dbReference type="PROSITE" id="PS00875">
    <property type="entry name" value="T2SP_D"/>
    <property type="match status" value="1"/>
</dbReference>
<dbReference type="KEGG" id="aka:TKWG_14705"/>
<dbReference type="STRING" id="1036672.TKWG_14705"/>
<comment type="similarity">
    <text evidence="1">Belongs to the GSP E family.</text>
</comment>
<evidence type="ECO:0000256" key="1">
    <source>
        <dbReference type="ARBA" id="ARBA00006611"/>
    </source>
</evidence>
<dbReference type="PRINTS" id="PR00811">
    <property type="entry name" value="BCTERIALGSPD"/>
</dbReference>
<reference evidence="9 10" key="1">
    <citation type="journal article" date="2011" name="J. Bacteriol.">
        <title>Whole-genome shotgun sequencing of the sulfur-oxidizing chemoautotroph Tetrathiobacter kashmirensis.</title>
        <authorList>
            <person name="Ghosh W."/>
            <person name="George A."/>
            <person name="Agarwal A."/>
            <person name="Raj P."/>
            <person name="Alam M."/>
            <person name="Pyne P."/>
            <person name="Das Gupta S.K."/>
        </authorList>
    </citation>
    <scope>NUCLEOTIDE SEQUENCE [LARGE SCALE GENOMIC DNA]</scope>
    <source>
        <strain evidence="9 10">WT001</strain>
    </source>
</reference>
<comment type="function">
    <text evidence="4">Required for type IV pilus biogenesis and competence. Could function as a pore for exit of the pilus but also as a channel for entry of heme and antimicrobial agents and uptake of transforming DNA.</text>
</comment>
<comment type="similarity">
    <text evidence="6">Belongs to the bacterial secretin family.</text>
</comment>
<name>I3UDA1_ADVKW</name>
<dbReference type="GO" id="GO:0016887">
    <property type="term" value="F:ATP hydrolysis activity"/>
    <property type="evidence" value="ECO:0007669"/>
    <property type="project" value="InterPro"/>
</dbReference>
<evidence type="ECO:0000259" key="8">
    <source>
        <dbReference type="PROSITE" id="PS50006"/>
    </source>
</evidence>
<dbReference type="CDD" id="cd01130">
    <property type="entry name" value="VirB11-like_ATPase"/>
    <property type="match status" value="1"/>
</dbReference>
<feature type="domain" description="FHA" evidence="8">
    <location>
        <begin position="535"/>
        <end position="584"/>
    </location>
</feature>
<dbReference type="InterPro" id="IPR008984">
    <property type="entry name" value="SMAD_FHA_dom_sf"/>
</dbReference>
<dbReference type="EMBL" id="CP003555">
    <property type="protein sequence ID" value="AFK62989.1"/>
    <property type="molecule type" value="Genomic_DNA"/>
</dbReference>
<keyword evidence="10" id="KW-1185">Reference proteome</keyword>
<dbReference type="InterPro" id="IPR004845">
    <property type="entry name" value="T2SS_GspD_CS"/>
</dbReference>
<dbReference type="Gene3D" id="3.40.50.300">
    <property type="entry name" value="P-loop containing nucleotide triphosphate hydrolases"/>
    <property type="match status" value="1"/>
</dbReference>
<comment type="subunit">
    <text evidence="5">Homododecamer. Tetramer of trimer.</text>
</comment>
<evidence type="ECO:0000256" key="5">
    <source>
        <dbReference type="ARBA" id="ARBA00025897"/>
    </source>
</evidence>
<dbReference type="InterPro" id="IPR000253">
    <property type="entry name" value="FHA_dom"/>
</dbReference>